<dbReference type="InterPro" id="IPR050248">
    <property type="entry name" value="Polysacc_deacetylase_ArnD"/>
</dbReference>
<evidence type="ECO:0000256" key="2">
    <source>
        <dbReference type="ARBA" id="ARBA00022801"/>
    </source>
</evidence>
<feature type="domain" description="NodB homology" evidence="4">
    <location>
        <begin position="64"/>
        <end position="243"/>
    </location>
</feature>
<evidence type="ECO:0000256" key="3">
    <source>
        <dbReference type="SAM" id="SignalP"/>
    </source>
</evidence>
<evidence type="ECO:0000313" key="6">
    <source>
        <dbReference type="Proteomes" id="UP000310636"/>
    </source>
</evidence>
<keyword evidence="2" id="KW-0378">Hydrolase</keyword>
<dbReference type="OrthoDB" id="9812065at2"/>
<feature type="signal peptide" evidence="3">
    <location>
        <begin position="1"/>
        <end position="23"/>
    </location>
</feature>
<evidence type="ECO:0000313" key="5">
    <source>
        <dbReference type="EMBL" id="THF84147.1"/>
    </source>
</evidence>
<dbReference type="PANTHER" id="PTHR10587">
    <property type="entry name" value="GLYCOSYL TRANSFERASE-RELATED"/>
    <property type="match status" value="1"/>
</dbReference>
<dbReference type="RefSeq" id="WP_136368149.1">
    <property type="nucleotide sequence ID" value="NZ_SSOB01000002.1"/>
</dbReference>
<dbReference type="GO" id="GO:0005975">
    <property type="term" value="P:carbohydrate metabolic process"/>
    <property type="evidence" value="ECO:0007669"/>
    <property type="project" value="InterPro"/>
</dbReference>
<dbReference type="PROSITE" id="PS51257">
    <property type="entry name" value="PROKAR_LIPOPROTEIN"/>
    <property type="match status" value="1"/>
</dbReference>
<dbReference type="GO" id="GO:0046872">
    <property type="term" value="F:metal ion binding"/>
    <property type="evidence" value="ECO:0007669"/>
    <property type="project" value="UniProtKB-KW"/>
</dbReference>
<evidence type="ECO:0000259" key="4">
    <source>
        <dbReference type="PROSITE" id="PS51677"/>
    </source>
</evidence>
<keyword evidence="1" id="KW-0479">Metal-binding</keyword>
<keyword evidence="6" id="KW-1185">Reference proteome</keyword>
<dbReference type="InterPro" id="IPR002509">
    <property type="entry name" value="NODB_dom"/>
</dbReference>
<dbReference type="GO" id="GO:0016020">
    <property type="term" value="C:membrane"/>
    <property type="evidence" value="ECO:0007669"/>
    <property type="project" value="TreeGrafter"/>
</dbReference>
<dbReference type="PANTHER" id="PTHR10587:SF133">
    <property type="entry name" value="CHITIN DEACETYLASE 1-RELATED"/>
    <property type="match status" value="1"/>
</dbReference>
<dbReference type="PROSITE" id="PS51677">
    <property type="entry name" value="NODB"/>
    <property type="match status" value="2"/>
</dbReference>
<evidence type="ECO:0000256" key="1">
    <source>
        <dbReference type="ARBA" id="ARBA00022723"/>
    </source>
</evidence>
<dbReference type="SUPFAM" id="SSF88713">
    <property type="entry name" value="Glycoside hydrolase/deacetylase"/>
    <property type="match status" value="2"/>
</dbReference>
<dbReference type="Gene3D" id="3.20.20.370">
    <property type="entry name" value="Glycoside hydrolase/deacetylase"/>
    <property type="match status" value="2"/>
</dbReference>
<dbReference type="AlphaFoldDB" id="A0A4S4C887"/>
<dbReference type="Proteomes" id="UP000310636">
    <property type="component" value="Unassembled WGS sequence"/>
</dbReference>
<dbReference type="Pfam" id="PF01522">
    <property type="entry name" value="Polysacc_deac_1"/>
    <property type="match status" value="2"/>
</dbReference>
<gene>
    <name evidence="5" type="ORF">E6C55_02265</name>
</gene>
<proteinExistence type="predicted"/>
<dbReference type="EMBL" id="SSOB01000002">
    <property type="protein sequence ID" value="THF84147.1"/>
    <property type="molecule type" value="Genomic_DNA"/>
</dbReference>
<feature type="chain" id="PRO_5038840147" evidence="3">
    <location>
        <begin position="24"/>
        <end position="481"/>
    </location>
</feature>
<keyword evidence="3" id="KW-0732">Signal</keyword>
<name>A0A4S4C887_9BACL</name>
<dbReference type="InterPro" id="IPR011330">
    <property type="entry name" value="Glyco_hydro/deAcase_b/a-brl"/>
</dbReference>
<comment type="caution">
    <text evidence="5">The sequence shown here is derived from an EMBL/GenBank/DDBJ whole genome shotgun (WGS) entry which is preliminary data.</text>
</comment>
<feature type="domain" description="NodB homology" evidence="4">
    <location>
        <begin position="290"/>
        <end position="471"/>
    </location>
</feature>
<sequence>MKTRWRRLLLPIALLLLAASAGCGPFGGGDSGNEDLPTAGASAEIVKYEGEPSRAIPFVYTTAEEVALTFNGLSDADTMRELLDELDRYKIQATFFIPGMRAAEEPDLVNEIASRGHEIENNTLSRSDMTRLSYEQTYKEIHLANRVIEEQTGIAPKYLRTKSGDYTDDVRLAAAQEGMEAVVVYSLFLHNWQEESEQEKYLYLRKYMTRGGVVAIDTEEFKAVVDVIPLIAKAAEDVGYRLVRLDELVGQGGERKPLEQIPGYDAVQMNENYKDARYRMIDKADTGGKKVVALTFDDWGTDYTINRILRILDQYRVKATFFVRAKGVEGNPNLARAILEKGHDVANHSYSHPVVTSLTAEELQQDLVKAHQVITEAIQEQPTMLFRPPTGEVDDYTAKVIAAVGLPDIALYDVTALDWDSSNSAEDIVNSVMKQTGPGSVILLHMLDDIHTLEALPVILERLQEQGYTFDTMSHMIGLEP</sequence>
<reference evidence="5 6" key="1">
    <citation type="submission" date="2019-04" db="EMBL/GenBank/DDBJ databases">
        <title>Cohnella sp. nov. isolated from preserved vegetables.</title>
        <authorList>
            <person name="Lin S.-Y."/>
            <person name="Hung M.-H."/>
            <person name="Young C.-C."/>
        </authorList>
    </citation>
    <scope>NUCLEOTIDE SEQUENCE [LARGE SCALE GENOMIC DNA]</scope>
    <source>
        <strain evidence="5 6">CC-MHH1044</strain>
    </source>
</reference>
<organism evidence="5 6">
    <name type="scientific">Cohnella fermenti</name>
    <dbReference type="NCBI Taxonomy" id="2565925"/>
    <lineage>
        <taxon>Bacteria</taxon>
        <taxon>Bacillati</taxon>
        <taxon>Bacillota</taxon>
        <taxon>Bacilli</taxon>
        <taxon>Bacillales</taxon>
        <taxon>Paenibacillaceae</taxon>
        <taxon>Cohnella</taxon>
    </lineage>
</organism>
<accession>A0A4S4C887</accession>
<dbReference type="CDD" id="cd10917">
    <property type="entry name" value="CE4_NodB_like_6s_7s"/>
    <property type="match status" value="2"/>
</dbReference>
<protein>
    <submittedName>
        <fullName evidence="5">Polysaccharide deacetylase family protein</fullName>
    </submittedName>
</protein>
<dbReference type="GO" id="GO:0016810">
    <property type="term" value="F:hydrolase activity, acting on carbon-nitrogen (but not peptide) bonds"/>
    <property type="evidence" value="ECO:0007669"/>
    <property type="project" value="InterPro"/>
</dbReference>